<accession>A0A1S9M012</accession>
<dbReference type="PANTHER" id="PTHR33540:SF2">
    <property type="entry name" value="TRNA THREONYLCARBAMOYLADENOSINE BIOSYNTHESIS PROTEIN TSAE"/>
    <property type="match status" value="1"/>
</dbReference>
<evidence type="ECO:0000256" key="10">
    <source>
        <dbReference type="ARBA" id="ARBA00032441"/>
    </source>
</evidence>
<keyword evidence="4" id="KW-0963">Cytoplasm</keyword>
<dbReference type="PANTHER" id="PTHR33540">
    <property type="entry name" value="TRNA THREONYLCARBAMOYLADENOSINE BIOSYNTHESIS PROTEIN TSAE"/>
    <property type="match status" value="1"/>
</dbReference>
<gene>
    <name evidence="11" type="primary">tsaE</name>
    <name evidence="12" type="ORF">B2G44_01660</name>
    <name evidence="11" type="ORF">OC712_00640</name>
</gene>
<evidence type="ECO:0000313" key="14">
    <source>
        <dbReference type="Proteomes" id="UP001383392"/>
    </source>
</evidence>
<evidence type="ECO:0000313" key="12">
    <source>
        <dbReference type="EMBL" id="OOP58586.1"/>
    </source>
</evidence>
<reference evidence="11 14" key="2">
    <citation type="journal article" date="2023" name="Int. J. Syst. Evol. Microbiol.">
        <title>The observation of taxonomic boundaries for the 16SrII and 16SrXXV phytoplasmas using genome-based delimitation.</title>
        <authorList>
            <person name="Rodrigues Jardim B."/>
            <person name="Tran-Nguyen L.T.T."/>
            <person name="Gambley C."/>
            <person name="Al-Sadi A.M."/>
            <person name="Al-Subhi A.M."/>
            <person name="Foissac X."/>
            <person name="Salar P."/>
            <person name="Cai H."/>
            <person name="Yang J.Y."/>
            <person name="Davis R."/>
            <person name="Jones L."/>
            <person name="Rodoni B."/>
            <person name="Constable F.E."/>
        </authorList>
    </citation>
    <scope>NUCLEOTIDE SEQUENCE [LARGE SCALE GENOMIC DNA]</scope>
    <source>
        <strain evidence="11">BAWM-OMN-P75</strain>
    </source>
</reference>
<dbReference type="GO" id="GO:0005524">
    <property type="term" value="F:ATP binding"/>
    <property type="evidence" value="ECO:0007669"/>
    <property type="project" value="UniProtKB-KW"/>
</dbReference>
<dbReference type="EMBL" id="JAOSJG010000004">
    <property type="protein sequence ID" value="MEK0308999.1"/>
    <property type="molecule type" value="Genomic_DNA"/>
</dbReference>
<dbReference type="InterPro" id="IPR003442">
    <property type="entry name" value="T6A_TsaE"/>
</dbReference>
<keyword evidence="7" id="KW-0547">Nucleotide-binding</keyword>
<comment type="subcellular location">
    <subcellularLocation>
        <location evidence="1">Cytoplasm</location>
    </subcellularLocation>
</comment>
<dbReference type="GO" id="GO:0016740">
    <property type="term" value="F:transferase activity"/>
    <property type="evidence" value="ECO:0007669"/>
    <property type="project" value="UniProtKB-KW"/>
</dbReference>
<keyword evidence="9" id="KW-0460">Magnesium</keyword>
<dbReference type="GO" id="GO:0002949">
    <property type="term" value="P:tRNA threonylcarbamoyladenosine modification"/>
    <property type="evidence" value="ECO:0007669"/>
    <property type="project" value="InterPro"/>
</dbReference>
<evidence type="ECO:0000256" key="7">
    <source>
        <dbReference type="ARBA" id="ARBA00022741"/>
    </source>
</evidence>
<keyword evidence="5" id="KW-0819">tRNA processing</keyword>
<dbReference type="NCBIfam" id="TIGR00150">
    <property type="entry name" value="T6A_YjeE"/>
    <property type="match status" value="1"/>
</dbReference>
<dbReference type="InterPro" id="IPR027417">
    <property type="entry name" value="P-loop_NTPase"/>
</dbReference>
<evidence type="ECO:0000256" key="6">
    <source>
        <dbReference type="ARBA" id="ARBA00022723"/>
    </source>
</evidence>
<comment type="similarity">
    <text evidence="2">Belongs to the TsaE family.</text>
</comment>
<dbReference type="GO" id="GO:0046872">
    <property type="term" value="F:metal ion binding"/>
    <property type="evidence" value="ECO:0007669"/>
    <property type="project" value="UniProtKB-KW"/>
</dbReference>
<evidence type="ECO:0000313" key="11">
    <source>
        <dbReference type="EMBL" id="MEK0308999.1"/>
    </source>
</evidence>
<evidence type="ECO:0000256" key="3">
    <source>
        <dbReference type="ARBA" id="ARBA00019010"/>
    </source>
</evidence>
<dbReference type="GO" id="GO:0005737">
    <property type="term" value="C:cytoplasm"/>
    <property type="evidence" value="ECO:0007669"/>
    <property type="project" value="UniProtKB-SubCell"/>
</dbReference>
<keyword evidence="14" id="KW-1185">Reference proteome</keyword>
<dbReference type="STRING" id="180978.B2G44_01660"/>
<comment type="caution">
    <text evidence="12">The sequence shown here is derived from an EMBL/GenBank/DDBJ whole genome shotgun (WGS) entry which is preliminary data.</text>
</comment>
<reference evidence="12 13" key="1">
    <citation type="submission" date="2017-02" db="EMBL/GenBank/DDBJ databases">
        <title>A draft genome of 'Candidatus Phytoplasma aurantifolia' the agent of the witches-broom disease of lime.</title>
        <authorList>
            <person name="Foissac X."/>
            <person name="Carle P."/>
        </authorList>
    </citation>
    <scope>NUCLEOTIDE SEQUENCE [LARGE SCALE GENOMIC DNA]</scope>
    <source>
        <strain evidence="12 13">WBDL</strain>
    </source>
</reference>
<protein>
    <recommendedName>
        <fullName evidence="3">tRNA threonylcarbamoyladenosine biosynthesis protein TsaE</fullName>
    </recommendedName>
    <alternativeName>
        <fullName evidence="10">t(6)A37 threonylcarbamoyladenosine biosynthesis protein TsaE</fullName>
    </alternativeName>
</protein>
<dbReference type="AlphaFoldDB" id="A0A1S9M012"/>
<dbReference type="SUPFAM" id="SSF52540">
    <property type="entry name" value="P-loop containing nucleoside triphosphate hydrolases"/>
    <property type="match status" value="1"/>
</dbReference>
<keyword evidence="8" id="KW-0067">ATP-binding</keyword>
<dbReference type="Pfam" id="PF02367">
    <property type="entry name" value="TsaE"/>
    <property type="match status" value="1"/>
</dbReference>
<evidence type="ECO:0000256" key="8">
    <source>
        <dbReference type="ARBA" id="ARBA00022840"/>
    </source>
</evidence>
<name>A0A1S9M012_9MOLU</name>
<dbReference type="Proteomes" id="UP000189722">
    <property type="component" value="Unassembled WGS sequence"/>
</dbReference>
<evidence type="ECO:0000256" key="9">
    <source>
        <dbReference type="ARBA" id="ARBA00022842"/>
    </source>
</evidence>
<evidence type="ECO:0000256" key="5">
    <source>
        <dbReference type="ARBA" id="ARBA00022694"/>
    </source>
</evidence>
<keyword evidence="12" id="KW-0808">Transferase</keyword>
<evidence type="ECO:0000256" key="2">
    <source>
        <dbReference type="ARBA" id="ARBA00007599"/>
    </source>
</evidence>
<dbReference type="RefSeq" id="WP_180372472.1">
    <property type="nucleotide sequence ID" value="NZ_JAOSJG010000004.1"/>
</dbReference>
<dbReference type="Proteomes" id="UP001383392">
    <property type="component" value="Unassembled WGS sequence"/>
</dbReference>
<organism evidence="12 13">
    <name type="scientific">Candidatus Phytoplasma citri</name>
    <dbReference type="NCBI Taxonomy" id="180978"/>
    <lineage>
        <taxon>Bacteria</taxon>
        <taxon>Bacillati</taxon>
        <taxon>Mycoplasmatota</taxon>
        <taxon>Mollicutes</taxon>
        <taxon>Acholeplasmatales</taxon>
        <taxon>Acholeplasmataceae</taxon>
        <taxon>Candidatus Phytoplasma</taxon>
        <taxon>16SrII (Peanut WB group)</taxon>
    </lineage>
</organism>
<evidence type="ECO:0000313" key="13">
    <source>
        <dbReference type="Proteomes" id="UP000189722"/>
    </source>
</evidence>
<sequence>MKIIYNKICLKSIQTKMAGIFLAQKIIFTNLYKRKKNIILIQGSMGIGKTIFVKGFAQKLGILRINSPSFNFFKIYNFNNNKLFHMDLFRFENNSKLVFLLEEVFEYLSTGDILLIESTYLNNEIEKLCDFKIEIKFLKCNSRLITIEQKKLQINKKRL</sequence>
<keyword evidence="6" id="KW-0479">Metal-binding</keyword>
<evidence type="ECO:0000256" key="4">
    <source>
        <dbReference type="ARBA" id="ARBA00022490"/>
    </source>
</evidence>
<proteinExistence type="inferred from homology"/>
<evidence type="ECO:0000256" key="1">
    <source>
        <dbReference type="ARBA" id="ARBA00004496"/>
    </source>
</evidence>
<dbReference type="EMBL" id="MWKN01000049">
    <property type="protein sequence ID" value="OOP58586.1"/>
    <property type="molecule type" value="Genomic_DNA"/>
</dbReference>
<dbReference type="Gene3D" id="3.40.50.300">
    <property type="entry name" value="P-loop containing nucleotide triphosphate hydrolases"/>
    <property type="match status" value="1"/>
</dbReference>